<keyword evidence="1" id="KW-0596">Phosphopantetheine</keyword>
<dbReference type="InterPro" id="IPR000873">
    <property type="entry name" value="AMP-dep_synth/lig_dom"/>
</dbReference>
<dbReference type="Pfam" id="PF13193">
    <property type="entry name" value="AMP-binding_C"/>
    <property type="match status" value="1"/>
</dbReference>
<dbReference type="InterPro" id="IPR045851">
    <property type="entry name" value="AMP-bd_C_sf"/>
</dbReference>
<feature type="domain" description="Carrier" evidence="3">
    <location>
        <begin position="503"/>
        <end position="578"/>
    </location>
</feature>
<dbReference type="SUPFAM" id="SSF56801">
    <property type="entry name" value="Acetyl-CoA synthetase-like"/>
    <property type="match status" value="1"/>
</dbReference>
<dbReference type="Gene3D" id="3.30.300.30">
    <property type="match status" value="1"/>
</dbReference>
<gene>
    <name evidence="4" type="primary">mur21</name>
</gene>
<dbReference type="GO" id="GO:0043041">
    <property type="term" value="P:amino acid activation for nonribosomal peptide biosynthetic process"/>
    <property type="evidence" value="ECO:0007669"/>
    <property type="project" value="TreeGrafter"/>
</dbReference>
<dbReference type="PANTHER" id="PTHR45527:SF1">
    <property type="entry name" value="FATTY ACID SYNTHASE"/>
    <property type="match status" value="1"/>
</dbReference>
<dbReference type="GO" id="GO:0017000">
    <property type="term" value="P:antibiotic biosynthetic process"/>
    <property type="evidence" value="ECO:0007669"/>
    <property type="project" value="UniProtKB-ARBA"/>
</dbReference>
<dbReference type="PANTHER" id="PTHR45527">
    <property type="entry name" value="NONRIBOSOMAL PEPTIDE SYNTHETASE"/>
    <property type="match status" value="1"/>
</dbReference>
<sequence>MRLLEAVAEWARRTPDALALEDPRGEKVTYAGLATLTHAAAVALRRRGIGHGSRVGLILPRSTDLVVMQLAVLRAGAAFAPMDPAQPTERLRMLLKTAAPDLLVIDDAGLAEADGGRATDVADLLATARSGSLDTAESGGPARPDDPAYCLFTSGSTGSPAGAVISRRAMDHYVSAYAELAQCRPSDRAAQLGSPGFDVSVEEIWPFLYAGATVTIAADTARSSPQRLAAWLRDSGITTAFVPPLLLEAFFRMAPAVDLGAVRLLRTGGERLAGYPPEGFPYRVLNEYGPTETVVAATYCDVSSWQDRDVMPPIGRPLPHIRLSVRDQDGTVVAPGTPGELYIGGPTLAIGYLDDEERTARRFVRLDGERWFRSGDIVRALPSGALAFLHRADEQVQLLGKRVEIGEVEAALGSYPAVRRAAVLAVPDSAGRADHLVCYVRWADDVAGADPVRLRAHLEGVLPGYMVPAAFHEVDDFPVTGAGKVDKEALARLHMAATHPPAEATDAVLDSLVRIWEDALTTTGLTPDDDLFEHGATSLQALEIVATVHERLERTVSIRNVFDHPTPRALARLWEGDAA</sequence>
<dbReference type="Gene3D" id="3.40.50.12780">
    <property type="entry name" value="N-terminal domain of ligase-like"/>
    <property type="match status" value="1"/>
</dbReference>
<keyword evidence="2" id="KW-0597">Phosphoprotein</keyword>
<dbReference type="InterPro" id="IPR010071">
    <property type="entry name" value="AA_adenyl_dom"/>
</dbReference>
<dbReference type="GO" id="GO:0031177">
    <property type="term" value="F:phosphopantetheine binding"/>
    <property type="evidence" value="ECO:0007669"/>
    <property type="project" value="InterPro"/>
</dbReference>
<dbReference type="EMBL" id="HQ257512">
    <property type="protein sequence ID" value="ADZ45333.1"/>
    <property type="molecule type" value="Genomic_DNA"/>
</dbReference>
<dbReference type="GO" id="GO:0005737">
    <property type="term" value="C:cytoplasm"/>
    <property type="evidence" value="ECO:0007669"/>
    <property type="project" value="TreeGrafter"/>
</dbReference>
<evidence type="ECO:0000259" key="3">
    <source>
        <dbReference type="PROSITE" id="PS50075"/>
    </source>
</evidence>
<organism evidence="4">
    <name type="scientific">Streptomyces sp. NRRL 30471</name>
    <dbReference type="NCBI Taxonomy" id="996287"/>
    <lineage>
        <taxon>Bacteria</taxon>
        <taxon>Bacillati</taxon>
        <taxon>Actinomycetota</taxon>
        <taxon>Actinomycetes</taxon>
        <taxon>Kitasatosporales</taxon>
        <taxon>Streptomycetaceae</taxon>
        <taxon>Streptomyces</taxon>
    </lineage>
</organism>
<dbReference type="CDD" id="cd05930">
    <property type="entry name" value="A_NRPS"/>
    <property type="match status" value="1"/>
</dbReference>
<dbReference type="AlphaFoldDB" id="F2WUD3"/>
<dbReference type="SUPFAM" id="SSF47336">
    <property type="entry name" value="ACP-like"/>
    <property type="match status" value="1"/>
</dbReference>
<dbReference type="NCBIfam" id="TIGR01733">
    <property type="entry name" value="AA-adenyl-dom"/>
    <property type="match status" value="1"/>
</dbReference>
<dbReference type="InterPro" id="IPR009081">
    <property type="entry name" value="PP-bd_ACP"/>
</dbReference>
<evidence type="ECO:0000313" key="4">
    <source>
        <dbReference type="EMBL" id="ADZ45333.1"/>
    </source>
</evidence>
<dbReference type="PROSITE" id="PS50075">
    <property type="entry name" value="CARRIER"/>
    <property type="match status" value="1"/>
</dbReference>
<evidence type="ECO:0000256" key="2">
    <source>
        <dbReference type="ARBA" id="ARBA00022553"/>
    </source>
</evidence>
<dbReference type="GO" id="GO:0044550">
    <property type="term" value="P:secondary metabolite biosynthetic process"/>
    <property type="evidence" value="ECO:0007669"/>
    <property type="project" value="TreeGrafter"/>
</dbReference>
<dbReference type="InterPro" id="IPR042099">
    <property type="entry name" value="ANL_N_sf"/>
</dbReference>
<dbReference type="InterPro" id="IPR025110">
    <property type="entry name" value="AMP-bd_C"/>
</dbReference>
<dbReference type="Gene3D" id="1.10.1200.10">
    <property type="entry name" value="ACP-like"/>
    <property type="match status" value="1"/>
</dbReference>
<dbReference type="InterPro" id="IPR036736">
    <property type="entry name" value="ACP-like_sf"/>
</dbReference>
<dbReference type="Pfam" id="PF00550">
    <property type="entry name" value="PP-binding"/>
    <property type="match status" value="1"/>
</dbReference>
<accession>F2WUD3</accession>
<dbReference type="Pfam" id="PF00501">
    <property type="entry name" value="AMP-binding"/>
    <property type="match status" value="1"/>
</dbReference>
<dbReference type="InterPro" id="IPR020806">
    <property type="entry name" value="PKS_PP-bd"/>
</dbReference>
<reference evidence="4" key="1">
    <citation type="journal article" date="2011" name="Mol. Biosyst.">
        <title>Identification of the gene cluster involved in muraymycin biosynthesis from Streptomyces sp. NRRL 30471.</title>
        <authorList>
            <person name="Cheng L."/>
            <person name="Chen W."/>
            <person name="Zhai L."/>
            <person name="Xu D."/>
            <person name="Huang T."/>
            <person name="Lin S."/>
            <person name="Zhou X."/>
            <person name="Deng Z."/>
        </authorList>
    </citation>
    <scope>NUCLEOTIDE SEQUENCE</scope>
    <source>
        <strain evidence="4">NRRL 30471</strain>
    </source>
</reference>
<dbReference type="SMART" id="SM00823">
    <property type="entry name" value="PKS_PP"/>
    <property type="match status" value="1"/>
</dbReference>
<proteinExistence type="predicted"/>
<evidence type="ECO:0000256" key="1">
    <source>
        <dbReference type="ARBA" id="ARBA00022450"/>
    </source>
</evidence>
<protein>
    <submittedName>
        <fullName evidence="4">NRPS/PKS hybrid</fullName>
    </submittedName>
</protein>
<name>F2WUD3_9ACTN</name>